<name>A0A160TMH3_9ZZZZ</name>
<feature type="domain" description="ABM" evidence="1">
    <location>
        <begin position="3"/>
        <end position="91"/>
    </location>
</feature>
<dbReference type="Gene3D" id="3.30.70.100">
    <property type="match status" value="1"/>
</dbReference>
<protein>
    <recommendedName>
        <fullName evidence="1">ABM domain-containing protein</fullName>
    </recommendedName>
</protein>
<dbReference type="SUPFAM" id="SSF54909">
    <property type="entry name" value="Dimeric alpha+beta barrel"/>
    <property type="match status" value="1"/>
</dbReference>
<organism evidence="2">
    <name type="scientific">hydrothermal vent metagenome</name>
    <dbReference type="NCBI Taxonomy" id="652676"/>
    <lineage>
        <taxon>unclassified sequences</taxon>
        <taxon>metagenomes</taxon>
        <taxon>ecological metagenomes</taxon>
    </lineage>
</organism>
<dbReference type="EMBL" id="CZQE01000252">
    <property type="protein sequence ID" value="CUS45387.1"/>
    <property type="molecule type" value="Genomic_DNA"/>
</dbReference>
<evidence type="ECO:0000259" key="1">
    <source>
        <dbReference type="PROSITE" id="PS51725"/>
    </source>
</evidence>
<dbReference type="InterPro" id="IPR011008">
    <property type="entry name" value="Dimeric_a/b-barrel"/>
</dbReference>
<accession>A0A160TMH3</accession>
<evidence type="ECO:0000313" key="2">
    <source>
        <dbReference type="EMBL" id="CUS45387.1"/>
    </source>
</evidence>
<dbReference type="AlphaFoldDB" id="A0A160TMH3"/>
<dbReference type="Pfam" id="PF03992">
    <property type="entry name" value="ABM"/>
    <property type="match status" value="1"/>
</dbReference>
<reference evidence="2" key="1">
    <citation type="submission" date="2015-10" db="EMBL/GenBank/DDBJ databases">
        <authorList>
            <person name="Gilbert D.G."/>
        </authorList>
    </citation>
    <scope>NUCLEOTIDE SEQUENCE</scope>
</reference>
<sequence length="103" mass="11266">MTIIVLGHIRVAEGEGTKLRDLLVEHMAATSAEDGCEFYNFAYDAADPDLIRVSERWASKEAIAAHGIADHQKAFGKSLGAFGIKEISVKAWDGTFWQTLIGE</sequence>
<dbReference type="InterPro" id="IPR007138">
    <property type="entry name" value="ABM_dom"/>
</dbReference>
<dbReference type="PROSITE" id="PS51725">
    <property type="entry name" value="ABM"/>
    <property type="match status" value="1"/>
</dbReference>
<proteinExistence type="predicted"/>
<gene>
    <name evidence="2" type="ORF">MGWOODY_Smn758</name>
</gene>